<protein>
    <submittedName>
        <fullName evidence="2">Uncharacterized protein</fullName>
    </submittedName>
</protein>
<feature type="region of interest" description="Disordered" evidence="1">
    <location>
        <begin position="1"/>
        <end position="35"/>
    </location>
</feature>
<evidence type="ECO:0000256" key="1">
    <source>
        <dbReference type="SAM" id="MobiDB-lite"/>
    </source>
</evidence>
<sequence length="222" mass="23848">MPPKRTTTDSGATSKPSAAKRQRRGASARAVDSGADIVRTGPTKWATIGEEELDQVMVTIAPLPTYTNPMTPGKTSRLWAFWTKYAALGNGETAPQAVNLLRRLAKAALTELKKKAIATKQAAQESRDKTPSTEFGEGPSGASISPNQRARDRSVAEEDYPDEPFVIDDSPMSDSDLSDRKSLELCDNTSLPGGLGDDDDGDFTPLADKNIEGEPEGNSFYI</sequence>
<evidence type="ECO:0000313" key="3">
    <source>
        <dbReference type="Proteomes" id="UP001175000"/>
    </source>
</evidence>
<organism evidence="2 3">
    <name type="scientific">Immersiella caudata</name>
    <dbReference type="NCBI Taxonomy" id="314043"/>
    <lineage>
        <taxon>Eukaryota</taxon>
        <taxon>Fungi</taxon>
        <taxon>Dikarya</taxon>
        <taxon>Ascomycota</taxon>
        <taxon>Pezizomycotina</taxon>
        <taxon>Sordariomycetes</taxon>
        <taxon>Sordariomycetidae</taxon>
        <taxon>Sordariales</taxon>
        <taxon>Lasiosphaeriaceae</taxon>
        <taxon>Immersiella</taxon>
    </lineage>
</organism>
<name>A0AA39XGY5_9PEZI</name>
<comment type="caution">
    <text evidence="2">The sequence shown here is derived from an EMBL/GenBank/DDBJ whole genome shotgun (WGS) entry which is preliminary data.</text>
</comment>
<gene>
    <name evidence="2" type="ORF">B0T14DRAFT_561355</name>
</gene>
<dbReference type="EMBL" id="JAULSU010000001">
    <property type="protein sequence ID" value="KAK0633809.1"/>
    <property type="molecule type" value="Genomic_DNA"/>
</dbReference>
<keyword evidence="3" id="KW-1185">Reference proteome</keyword>
<feature type="region of interest" description="Disordered" evidence="1">
    <location>
        <begin position="119"/>
        <end position="222"/>
    </location>
</feature>
<feature type="compositionally biased region" description="Acidic residues" evidence="1">
    <location>
        <begin position="157"/>
        <end position="166"/>
    </location>
</feature>
<evidence type="ECO:0000313" key="2">
    <source>
        <dbReference type="EMBL" id="KAK0633809.1"/>
    </source>
</evidence>
<accession>A0AA39XGY5</accession>
<dbReference type="Proteomes" id="UP001175000">
    <property type="component" value="Unassembled WGS sequence"/>
</dbReference>
<dbReference type="AlphaFoldDB" id="A0AA39XGY5"/>
<reference evidence="2" key="1">
    <citation type="submission" date="2023-06" db="EMBL/GenBank/DDBJ databases">
        <title>Genome-scale phylogeny and comparative genomics of the fungal order Sordariales.</title>
        <authorList>
            <consortium name="Lawrence Berkeley National Laboratory"/>
            <person name="Hensen N."/>
            <person name="Bonometti L."/>
            <person name="Westerberg I."/>
            <person name="Brannstrom I.O."/>
            <person name="Guillou S."/>
            <person name="Cros-Aarteil S."/>
            <person name="Calhoun S."/>
            <person name="Haridas S."/>
            <person name="Kuo A."/>
            <person name="Mondo S."/>
            <person name="Pangilinan J."/>
            <person name="Riley R."/>
            <person name="Labutti K."/>
            <person name="Andreopoulos B."/>
            <person name="Lipzen A."/>
            <person name="Chen C."/>
            <person name="Yanf M."/>
            <person name="Daum C."/>
            <person name="Ng V."/>
            <person name="Clum A."/>
            <person name="Steindorff A."/>
            <person name="Ohm R."/>
            <person name="Martin F."/>
            <person name="Silar P."/>
            <person name="Natvig D."/>
            <person name="Lalanne C."/>
            <person name="Gautier V."/>
            <person name="Ament-Velasquez S.L."/>
            <person name="Kruys A."/>
            <person name="Hutchinson M.I."/>
            <person name="Powell A.J."/>
            <person name="Barry K."/>
            <person name="Miller A.N."/>
            <person name="Grigoriev I.V."/>
            <person name="Debuchy R."/>
            <person name="Gladieux P."/>
            <person name="Thoren M.H."/>
            <person name="Johannesson H."/>
        </authorList>
    </citation>
    <scope>NUCLEOTIDE SEQUENCE</scope>
    <source>
        <strain evidence="2">CBS 606.72</strain>
    </source>
</reference>
<proteinExistence type="predicted"/>